<organism evidence="1 2">
    <name type="scientific">Pararge aegeria aegeria</name>
    <dbReference type="NCBI Taxonomy" id="348720"/>
    <lineage>
        <taxon>Eukaryota</taxon>
        <taxon>Metazoa</taxon>
        <taxon>Ecdysozoa</taxon>
        <taxon>Arthropoda</taxon>
        <taxon>Hexapoda</taxon>
        <taxon>Insecta</taxon>
        <taxon>Pterygota</taxon>
        <taxon>Neoptera</taxon>
        <taxon>Endopterygota</taxon>
        <taxon>Lepidoptera</taxon>
        <taxon>Glossata</taxon>
        <taxon>Ditrysia</taxon>
        <taxon>Papilionoidea</taxon>
        <taxon>Nymphalidae</taxon>
        <taxon>Satyrinae</taxon>
        <taxon>Satyrini</taxon>
        <taxon>Parargina</taxon>
        <taxon>Pararge</taxon>
    </lineage>
</organism>
<dbReference type="Proteomes" id="UP000838756">
    <property type="component" value="Unassembled WGS sequence"/>
</dbReference>
<reference evidence="1" key="1">
    <citation type="submission" date="2022-03" db="EMBL/GenBank/DDBJ databases">
        <authorList>
            <person name="Lindestad O."/>
        </authorList>
    </citation>
    <scope>NUCLEOTIDE SEQUENCE</scope>
</reference>
<dbReference type="AlphaFoldDB" id="A0A8S4RES2"/>
<gene>
    <name evidence="1" type="primary">jg13281</name>
    <name evidence="1" type="ORF">PAEG_LOCUS13084</name>
</gene>
<name>A0A8S4RES2_9NEOP</name>
<proteinExistence type="predicted"/>
<protein>
    <submittedName>
        <fullName evidence="1">Jg13281 protein</fullName>
    </submittedName>
</protein>
<accession>A0A8S4RES2</accession>
<dbReference type="EMBL" id="CAKXAJ010025124">
    <property type="protein sequence ID" value="CAH2235423.1"/>
    <property type="molecule type" value="Genomic_DNA"/>
</dbReference>
<sequence length="114" mass="13799">MERSMLGFTRKDGKRCKDLREITKLEDAVTLTKTLKWRWTGHMLREKREKWTKAMTEWEVRDGSKRNKGRQRKRWVDDIKQTAGILWSRKARNRHTWKHLEKAYASEDALITVN</sequence>
<evidence type="ECO:0000313" key="1">
    <source>
        <dbReference type="EMBL" id="CAH2235423.1"/>
    </source>
</evidence>
<evidence type="ECO:0000313" key="2">
    <source>
        <dbReference type="Proteomes" id="UP000838756"/>
    </source>
</evidence>
<keyword evidence="2" id="KW-1185">Reference proteome</keyword>
<dbReference type="OrthoDB" id="407509at2759"/>
<comment type="caution">
    <text evidence="1">The sequence shown here is derived from an EMBL/GenBank/DDBJ whole genome shotgun (WGS) entry which is preliminary data.</text>
</comment>